<sequence>MLAVRHGVKRVTGRAAGSQEDGSGHRDIRTCDNCQAQGLTRIQQDPVGHFLN</sequence>
<dbReference type="EMBL" id="MNAD01001463">
    <property type="protein sequence ID" value="OJT05401.1"/>
    <property type="molecule type" value="Genomic_DNA"/>
</dbReference>
<comment type="caution">
    <text evidence="2">The sequence shown here is derived from an EMBL/GenBank/DDBJ whole genome shotgun (WGS) entry which is preliminary data.</text>
</comment>
<accession>A0A1M2VCM4</accession>
<evidence type="ECO:0000256" key="1">
    <source>
        <dbReference type="SAM" id="MobiDB-lite"/>
    </source>
</evidence>
<evidence type="ECO:0000313" key="2">
    <source>
        <dbReference type="EMBL" id="OJT05401.1"/>
    </source>
</evidence>
<gene>
    <name evidence="2" type="ORF">TRAPUB_3842</name>
</gene>
<feature type="region of interest" description="Disordered" evidence="1">
    <location>
        <begin position="1"/>
        <end position="29"/>
    </location>
</feature>
<protein>
    <submittedName>
        <fullName evidence="2">Uncharacterized protein</fullName>
    </submittedName>
</protein>
<name>A0A1M2VCM4_TRAPU</name>
<organism evidence="2 3">
    <name type="scientific">Trametes pubescens</name>
    <name type="common">White-rot fungus</name>
    <dbReference type="NCBI Taxonomy" id="154538"/>
    <lineage>
        <taxon>Eukaryota</taxon>
        <taxon>Fungi</taxon>
        <taxon>Dikarya</taxon>
        <taxon>Basidiomycota</taxon>
        <taxon>Agaricomycotina</taxon>
        <taxon>Agaricomycetes</taxon>
        <taxon>Polyporales</taxon>
        <taxon>Polyporaceae</taxon>
        <taxon>Trametes</taxon>
    </lineage>
</organism>
<reference evidence="2 3" key="1">
    <citation type="submission" date="2016-10" db="EMBL/GenBank/DDBJ databases">
        <title>Genome sequence of the basidiomycete white-rot fungus Trametes pubescens.</title>
        <authorList>
            <person name="Makela M.R."/>
            <person name="Granchi Z."/>
            <person name="Peng M."/>
            <person name="De Vries R.P."/>
            <person name="Grigoriev I."/>
            <person name="Riley R."/>
            <person name="Hilden K."/>
        </authorList>
    </citation>
    <scope>NUCLEOTIDE SEQUENCE [LARGE SCALE GENOMIC DNA]</scope>
    <source>
        <strain evidence="2 3">FBCC735</strain>
    </source>
</reference>
<dbReference type="Proteomes" id="UP000184267">
    <property type="component" value="Unassembled WGS sequence"/>
</dbReference>
<proteinExistence type="predicted"/>
<keyword evidence="3" id="KW-1185">Reference proteome</keyword>
<evidence type="ECO:0000313" key="3">
    <source>
        <dbReference type="Proteomes" id="UP000184267"/>
    </source>
</evidence>
<dbReference type="AlphaFoldDB" id="A0A1M2VCM4"/>
<feature type="compositionally biased region" description="Basic residues" evidence="1">
    <location>
        <begin position="1"/>
        <end position="12"/>
    </location>
</feature>